<comment type="caution">
    <text evidence="2">The sequence shown here is derived from an EMBL/GenBank/DDBJ whole genome shotgun (WGS) entry which is preliminary data.</text>
</comment>
<keyword evidence="3" id="KW-1185">Reference proteome</keyword>
<gene>
    <name evidence="2" type="ORF">COO92_15575</name>
</gene>
<dbReference type="EMBL" id="NXGX01000006">
    <property type="protein sequence ID" value="PKR57370.1"/>
    <property type="molecule type" value="Genomic_DNA"/>
</dbReference>
<feature type="compositionally biased region" description="Low complexity" evidence="1">
    <location>
        <begin position="225"/>
        <end position="253"/>
    </location>
</feature>
<feature type="region of interest" description="Disordered" evidence="1">
    <location>
        <begin position="194"/>
        <end position="379"/>
    </location>
</feature>
<sequence>MNPILLKTLMSLASSNASGAPRAAGGMDANLRNRTVLYPDEPVDLPRWGISALPSMILGAAPQTCLFVNDLSVGSASTDHGAGSDNMSDHDDADQASETVSFSLALDSPPDKTSGLTARKITWQLSMPIAGYRDIKTSANSASVRAPVIRTRMQLRGIDRDVEIGLLEMAGLEQPLLIGQDTLGDQFLIRPDRAKDEKPATPPSANLAANTPEAASDDKDKSAPKDAAIQNGDTTPSTPATPTDVAPVTPPASNAQPPSDTSTDTKNADSAVTASTPDAATPTADSPTPPAAPATPSPAPTPQPTPSADAANAPQGAPASDPAQATTEHATETPPSPAPQTDTTSTEANTSNTPSTQPTAPVTPPSPNETQPEPKPENT</sequence>
<feature type="compositionally biased region" description="Low complexity" evidence="1">
    <location>
        <begin position="268"/>
        <end position="286"/>
    </location>
</feature>
<proteinExistence type="predicted"/>
<evidence type="ECO:0000313" key="2">
    <source>
        <dbReference type="EMBL" id="PKR57370.1"/>
    </source>
</evidence>
<protein>
    <submittedName>
        <fullName evidence="2">Uncharacterized protein</fullName>
    </submittedName>
</protein>
<accession>A0A2N3L3W1</accession>
<name>A0A2N3L3W1_9PROT</name>
<feature type="compositionally biased region" description="Pro residues" evidence="1">
    <location>
        <begin position="287"/>
        <end position="305"/>
    </location>
</feature>
<feature type="compositionally biased region" description="Polar residues" evidence="1">
    <location>
        <begin position="339"/>
        <end position="360"/>
    </location>
</feature>
<feature type="compositionally biased region" description="Polar residues" evidence="1">
    <location>
        <begin position="254"/>
        <end position="265"/>
    </location>
</feature>
<organism evidence="2 3">
    <name type="scientific">Thalassospira lohafexi</name>
    <dbReference type="NCBI Taxonomy" id="744227"/>
    <lineage>
        <taxon>Bacteria</taxon>
        <taxon>Pseudomonadati</taxon>
        <taxon>Pseudomonadota</taxon>
        <taxon>Alphaproteobacteria</taxon>
        <taxon>Rhodospirillales</taxon>
        <taxon>Thalassospiraceae</taxon>
        <taxon>Thalassospira</taxon>
    </lineage>
</organism>
<evidence type="ECO:0000256" key="1">
    <source>
        <dbReference type="SAM" id="MobiDB-lite"/>
    </source>
</evidence>
<feature type="compositionally biased region" description="Low complexity" evidence="1">
    <location>
        <begin position="306"/>
        <end position="319"/>
    </location>
</feature>
<dbReference type="Proteomes" id="UP000233332">
    <property type="component" value="Unassembled WGS sequence"/>
</dbReference>
<dbReference type="RefSeq" id="WP_165792377.1">
    <property type="nucleotide sequence ID" value="NZ_NXGX01000006.1"/>
</dbReference>
<feature type="region of interest" description="Disordered" evidence="1">
    <location>
        <begin position="77"/>
        <end position="98"/>
    </location>
</feature>
<reference evidence="2 3" key="1">
    <citation type="submission" date="2017-09" db="EMBL/GenBank/DDBJ databases">
        <title>Biodiversity and function of Thalassospira species in the particle-attached aromatic-hydrocarbon-degrading consortia from the surface seawater of the China South Sea.</title>
        <authorList>
            <person name="Dong C."/>
            <person name="Lai Q."/>
            <person name="Shao Z."/>
        </authorList>
    </citation>
    <scope>NUCLEOTIDE SEQUENCE [LARGE SCALE GENOMIC DNA]</scope>
    <source>
        <strain evidence="2 3">139Z-12</strain>
    </source>
</reference>
<evidence type="ECO:0000313" key="3">
    <source>
        <dbReference type="Proteomes" id="UP000233332"/>
    </source>
</evidence>
<dbReference type="AlphaFoldDB" id="A0A2N3L3W1"/>